<protein>
    <submittedName>
        <fullName evidence="3">Alkaline shock response membrane anchor protein AmaP</fullName>
    </submittedName>
</protein>
<dbReference type="EMBL" id="CP078093">
    <property type="protein sequence ID" value="QXM06021.1"/>
    <property type="molecule type" value="Genomic_DNA"/>
</dbReference>
<evidence type="ECO:0000313" key="4">
    <source>
        <dbReference type="Proteomes" id="UP000886818"/>
    </source>
</evidence>
<reference evidence="3" key="1">
    <citation type="submission" date="2021-07" db="EMBL/GenBank/DDBJ databases">
        <title>Complete genome sequence of Crassaminicella sp. 143-21, isolated from a deep-sea hydrothermal vent.</title>
        <authorList>
            <person name="Li X."/>
        </authorList>
    </citation>
    <scope>NUCLEOTIDE SEQUENCE</scope>
    <source>
        <strain evidence="3">143-21</strain>
    </source>
</reference>
<keyword evidence="4" id="KW-1185">Reference proteome</keyword>
<sequence>MKLIDRIFLALYSLGTAILSLIIIVAHFNKEVYHEISFALIKYQTKLEYIIIPAIFFIVSIRFLFSRTKKRNLKSNAVIKHTPYGEVKITMETIENMAYKCARAIHGLTDIKPSAHYNNDHISIHIKALVLSDVNIPETAMTIQKKVKEHIEETTGITVQEVKVIINDIASQSKKRVQ</sequence>
<keyword evidence="2" id="KW-0812">Transmembrane</keyword>
<keyword evidence="2" id="KW-0472">Membrane</keyword>
<dbReference type="Proteomes" id="UP000886818">
    <property type="component" value="Chromosome"/>
</dbReference>
<dbReference type="RefSeq" id="WP_218282718.1">
    <property type="nucleotide sequence ID" value="NZ_CP078093.1"/>
</dbReference>
<evidence type="ECO:0000256" key="2">
    <source>
        <dbReference type="SAM" id="Phobius"/>
    </source>
</evidence>
<feature type="transmembrane region" description="Helical" evidence="2">
    <location>
        <begin position="47"/>
        <end position="65"/>
    </location>
</feature>
<proteinExistence type="inferred from homology"/>
<dbReference type="InterPro" id="IPR005531">
    <property type="entry name" value="Asp23"/>
</dbReference>
<name>A0ABX8RGD9_9CLOT</name>
<comment type="similarity">
    <text evidence="1">Belongs to the asp23 family.</text>
</comment>
<feature type="transmembrane region" description="Helical" evidence="2">
    <location>
        <begin position="7"/>
        <end position="27"/>
    </location>
</feature>
<gene>
    <name evidence="3" type="primary">amaP</name>
    <name evidence="3" type="ORF">KVH43_11790</name>
</gene>
<organism evidence="3 4">
    <name type="scientific">Crassaminicella indica</name>
    <dbReference type="NCBI Taxonomy" id="2855394"/>
    <lineage>
        <taxon>Bacteria</taxon>
        <taxon>Bacillati</taxon>
        <taxon>Bacillota</taxon>
        <taxon>Clostridia</taxon>
        <taxon>Eubacteriales</taxon>
        <taxon>Clostridiaceae</taxon>
        <taxon>Crassaminicella</taxon>
    </lineage>
</organism>
<evidence type="ECO:0000256" key="1">
    <source>
        <dbReference type="ARBA" id="ARBA00005721"/>
    </source>
</evidence>
<dbReference type="NCBIfam" id="NF033218">
    <property type="entry name" value="anchor_AmaP"/>
    <property type="match status" value="1"/>
</dbReference>
<dbReference type="Pfam" id="PF03780">
    <property type="entry name" value="Asp23"/>
    <property type="match status" value="1"/>
</dbReference>
<evidence type="ECO:0000313" key="3">
    <source>
        <dbReference type="EMBL" id="QXM06021.1"/>
    </source>
</evidence>
<accession>A0ABX8RGD9</accession>
<keyword evidence="2" id="KW-1133">Transmembrane helix</keyword>